<proteinExistence type="predicted"/>
<name>V4KPS3_EUTSA</name>
<protein>
    <recommendedName>
        <fullName evidence="3">Retrotransposon Copia-like N-terminal domain-containing protein</fullName>
    </recommendedName>
</protein>
<gene>
    <name evidence="1" type="ORF">EUTSA_v10005468mg</name>
</gene>
<evidence type="ECO:0000313" key="2">
    <source>
        <dbReference type="Proteomes" id="UP000030689"/>
    </source>
</evidence>
<organism evidence="1 2">
    <name type="scientific">Eutrema salsugineum</name>
    <name type="common">Saltwater cress</name>
    <name type="synonym">Sisymbrium salsugineum</name>
    <dbReference type="NCBI Taxonomy" id="72664"/>
    <lineage>
        <taxon>Eukaryota</taxon>
        <taxon>Viridiplantae</taxon>
        <taxon>Streptophyta</taxon>
        <taxon>Embryophyta</taxon>
        <taxon>Tracheophyta</taxon>
        <taxon>Spermatophyta</taxon>
        <taxon>Magnoliopsida</taxon>
        <taxon>eudicotyledons</taxon>
        <taxon>Gunneridae</taxon>
        <taxon>Pentapetalae</taxon>
        <taxon>rosids</taxon>
        <taxon>malvids</taxon>
        <taxon>Brassicales</taxon>
        <taxon>Brassicaceae</taxon>
        <taxon>Eutremeae</taxon>
        <taxon>Eutrema</taxon>
    </lineage>
</organism>
<feature type="non-terminal residue" evidence="1">
    <location>
        <position position="1"/>
    </location>
</feature>
<keyword evidence="2" id="KW-1185">Reference proteome</keyword>
<dbReference type="KEGG" id="eus:EUTSA_v10005468mg"/>
<accession>V4KPS3</accession>
<dbReference type="Proteomes" id="UP000030689">
    <property type="component" value="Unassembled WGS sequence"/>
</dbReference>
<dbReference type="EMBL" id="KI517748">
    <property type="protein sequence ID" value="ESQ33304.1"/>
    <property type="molecule type" value="Genomic_DNA"/>
</dbReference>
<dbReference type="PANTHER" id="PTHR33325:SF11">
    <property type="entry name" value="COLD SHOCK DOMAIN-CONTAINING PROTEIN 4-LIKE"/>
    <property type="match status" value="1"/>
</dbReference>
<reference evidence="1 2" key="1">
    <citation type="journal article" date="2013" name="Front. Plant Sci.">
        <title>The Reference Genome of the Halophytic Plant Eutrema salsugineum.</title>
        <authorList>
            <person name="Yang R."/>
            <person name="Jarvis D.E."/>
            <person name="Chen H."/>
            <person name="Beilstein M.A."/>
            <person name="Grimwood J."/>
            <person name="Jenkins J."/>
            <person name="Shu S."/>
            <person name="Prochnik S."/>
            <person name="Xin M."/>
            <person name="Ma C."/>
            <person name="Schmutz J."/>
            <person name="Wing R.A."/>
            <person name="Mitchell-Olds T."/>
            <person name="Schumaker K.S."/>
            <person name="Wang X."/>
        </authorList>
    </citation>
    <scope>NUCLEOTIDE SEQUENCE [LARGE SCALE GENOMIC DNA]</scope>
</reference>
<evidence type="ECO:0000313" key="1">
    <source>
        <dbReference type="EMBL" id="ESQ33304.1"/>
    </source>
</evidence>
<dbReference type="PANTHER" id="PTHR33325">
    <property type="entry name" value="ZINC FINGER, CCHC-TYPE-RELATED"/>
    <property type="match status" value="1"/>
</dbReference>
<sequence>IISNLAKFEIAALDILGNNYMRWAVATKTHLKGKQLINIIDKSKTTSEKAKAMIFLFHHIHDGLKDEYVMKEDPANLWQSLQDRFDPQKYVS</sequence>
<evidence type="ECO:0008006" key="3">
    <source>
        <dbReference type="Google" id="ProtNLM"/>
    </source>
</evidence>
<dbReference type="AlphaFoldDB" id="V4KPS3"/>
<dbReference type="OMA" id="RIKAMIF"/>
<dbReference type="Gramene" id="ESQ33304">
    <property type="protein sequence ID" value="ESQ33304"/>
    <property type="gene ID" value="EUTSA_v10005468mg"/>
</dbReference>